<dbReference type="AlphaFoldDB" id="A0A0F9KFM7"/>
<evidence type="ECO:0000313" key="1">
    <source>
        <dbReference type="EMBL" id="KKM80743.1"/>
    </source>
</evidence>
<protein>
    <submittedName>
        <fullName evidence="1">Uncharacterized protein</fullName>
    </submittedName>
</protein>
<name>A0A0F9KFM7_9ZZZZ</name>
<reference evidence="1" key="1">
    <citation type="journal article" date="2015" name="Nature">
        <title>Complex archaea that bridge the gap between prokaryotes and eukaryotes.</title>
        <authorList>
            <person name="Spang A."/>
            <person name="Saw J.H."/>
            <person name="Jorgensen S.L."/>
            <person name="Zaremba-Niedzwiedzka K."/>
            <person name="Martijn J."/>
            <person name="Lind A.E."/>
            <person name="van Eijk R."/>
            <person name="Schleper C."/>
            <person name="Guy L."/>
            <person name="Ettema T.J."/>
        </authorList>
    </citation>
    <scope>NUCLEOTIDE SEQUENCE</scope>
</reference>
<proteinExistence type="predicted"/>
<organism evidence="1">
    <name type="scientific">marine sediment metagenome</name>
    <dbReference type="NCBI Taxonomy" id="412755"/>
    <lineage>
        <taxon>unclassified sequences</taxon>
        <taxon>metagenomes</taxon>
        <taxon>ecological metagenomes</taxon>
    </lineage>
</organism>
<gene>
    <name evidence="1" type="ORF">LCGC14_1336840</name>
</gene>
<sequence>MKKKQVVDIDFYRDDNLPIPLKKEAQKQGIEIKKGLIAVKAIVSSPLTYEFIMIGKTSTDLKNFFHGLAAEDGIDLNEVAQNLMK</sequence>
<comment type="caution">
    <text evidence="1">The sequence shown here is derived from an EMBL/GenBank/DDBJ whole genome shotgun (WGS) entry which is preliminary data.</text>
</comment>
<dbReference type="EMBL" id="LAZR01008135">
    <property type="protein sequence ID" value="KKM80743.1"/>
    <property type="molecule type" value="Genomic_DNA"/>
</dbReference>
<accession>A0A0F9KFM7</accession>